<feature type="transmembrane region" description="Helical" evidence="1">
    <location>
        <begin position="106"/>
        <end position="131"/>
    </location>
</feature>
<proteinExistence type="predicted"/>
<evidence type="ECO:0000313" key="2">
    <source>
        <dbReference type="EMBL" id="MBK0392179.1"/>
    </source>
</evidence>
<keyword evidence="1" id="KW-0812">Transmembrane</keyword>
<feature type="transmembrane region" description="Helical" evidence="1">
    <location>
        <begin position="26"/>
        <end position="45"/>
    </location>
</feature>
<protein>
    <submittedName>
        <fullName evidence="2">DUF2182 domain-containing protein</fullName>
    </submittedName>
</protein>
<dbReference type="Pfam" id="PF09948">
    <property type="entry name" value="PpoB2"/>
    <property type="match status" value="1"/>
</dbReference>
<feature type="transmembrane region" description="Helical" evidence="1">
    <location>
        <begin position="143"/>
        <end position="161"/>
    </location>
</feature>
<keyword evidence="1" id="KW-0472">Membrane</keyword>
<feature type="transmembrane region" description="Helical" evidence="1">
    <location>
        <begin position="242"/>
        <end position="261"/>
    </location>
</feature>
<reference evidence="2" key="1">
    <citation type="submission" date="2020-12" db="EMBL/GenBank/DDBJ databases">
        <title>Ramlibacter sp. nov., isolated from a freshwater alga, Cryptomonas.</title>
        <authorList>
            <person name="Kim H.M."/>
            <person name="Jeon C.O."/>
        </authorList>
    </citation>
    <scope>NUCLEOTIDE SEQUENCE</scope>
    <source>
        <strain evidence="2">CrO1</strain>
    </source>
</reference>
<sequence length="263" mass="27422">MLQHSGSAAGASPRFADLVSDQPARVLALLGTSVAGWAFLAWLALDMHGAFAQLTMPMSAAWEAANVLAAWAMWSVMMVAMMLPAALPMLLTFGQVARRNGEPVRAWAFGAAYVLVWLGFGAAGTAAQWALQGLAWVDPMALSASPPLTAALLVLAGIYQFSPLKRACLRSCRTPLGFLLGEWRPGVAGAFVMGLRHGMLCLGCCWALMLLLFVGGVMNLAWVAALAVAVAVEKLAPGGHRIATLLGLALLAAGVIKLVALGT</sequence>
<keyword evidence="1" id="KW-1133">Transmembrane helix</keyword>
<organism evidence="2 3">
    <name type="scientific">Ramlibacter algicola</name>
    <dbReference type="NCBI Taxonomy" id="2795217"/>
    <lineage>
        <taxon>Bacteria</taxon>
        <taxon>Pseudomonadati</taxon>
        <taxon>Pseudomonadota</taxon>
        <taxon>Betaproteobacteria</taxon>
        <taxon>Burkholderiales</taxon>
        <taxon>Comamonadaceae</taxon>
        <taxon>Ramlibacter</taxon>
    </lineage>
</organism>
<dbReference type="RefSeq" id="WP_200787128.1">
    <property type="nucleotide sequence ID" value="NZ_JAEDAO010000001.1"/>
</dbReference>
<dbReference type="InterPro" id="IPR018688">
    <property type="entry name" value="PpoB2-like"/>
</dbReference>
<keyword evidence="3" id="KW-1185">Reference proteome</keyword>
<dbReference type="AlphaFoldDB" id="A0A934PX91"/>
<gene>
    <name evidence="2" type="ORF">I8E28_06215</name>
</gene>
<accession>A0A934PX91</accession>
<dbReference type="EMBL" id="JAEDAO010000001">
    <property type="protein sequence ID" value="MBK0392179.1"/>
    <property type="molecule type" value="Genomic_DNA"/>
</dbReference>
<comment type="caution">
    <text evidence="2">The sequence shown here is derived from an EMBL/GenBank/DDBJ whole genome shotgun (WGS) entry which is preliminary data.</text>
</comment>
<feature type="transmembrane region" description="Helical" evidence="1">
    <location>
        <begin position="65"/>
        <end position="94"/>
    </location>
</feature>
<name>A0A934PX91_9BURK</name>
<feature type="transmembrane region" description="Helical" evidence="1">
    <location>
        <begin position="200"/>
        <end position="230"/>
    </location>
</feature>
<evidence type="ECO:0000256" key="1">
    <source>
        <dbReference type="SAM" id="Phobius"/>
    </source>
</evidence>
<dbReference type="Proteomes" id="UP000617041">
    <property type="component" value="Unassembled WGS sequence"/>
</dbReference>
<evidence type="ECO:0000313" key="3">
    <source>
        <dbReference type="Proteomes" id="UP000617041"/>
    </source>
</evidence>